<dbReference type="InterPro" id="IPR031347">
    <property type="entry name" value="AmpE"/>
</dbReference>
<feature type="transmembrane region" description="Helical" evidence="1">
    <location>
        <begin position="143"/>
        <end position="161"/>
    </location>
</feature>
<dbReference type="RefSeq" id="WP_149330817.1">
    <property type="nucleotide sequence ID" value="NZ_QOVF01000001.1"/>
</dbReference>
<gene>
    <name evidence="2" type="ORF">DT594_00025</name>
</gene>
<comment type="caution">
    <text evidence="2">The sequence shown here is derived from an EMBL/GenBank/DDBJ whole genome shotgun (WGS) entry which is preliminary data.</text>
</comment>
<proteinExistence type="predicted"/>
<dbReference type="OrthoDB" id="9811967at2"/>
<feature type="transmembrane region" description="Helical" evidence="1">
    <location>
        <begin position="70"/>
        <end position="87"/>
    </location>
</feature>
<dbReference type="AlphaFoldDB" id="A0A7V7KWP7"/>
<dbReference type="UniPathway" id="UPA00148"/>
<dbReference type="GO" id="GO:0046677">
    <property type="term" value="P:response to antibiotic"/>
    <property type="evidence" value="ECO:0007669"/>
    <property type="project" value="TreeGrafter"/>
</dbReference>
<dbReference type="GO" id="GO:0009236">
    <property type="term" value="P:cobalamin biosynthetic process"/>
    <property type="evidence" value="ECO:0007669"/>
    <property type="project" value="UniProtKB-UniPathway"/>
</dbReference>
<dbReference type="Pfam" id="PF17113">
    <property type="entry name" value="AmpE"/>
    <property type="match status" value="1"/>
</dbReference>
<accession>A0A7V7KWP7</accession>
<keyword evidence="1" id="KW-1133">Transmembrane helix</keyword>
<sequence>MNFLVLLLVALILKFTPWRKGFPLDLLGNWARRVAAAPARPKWQALGMLALPLLLVGLLLWLVEGIGYGVLTLLVHTFVLLLCVGRNDPLQAMTAQFEQAWERGDREAASLVAERDMSIRAENSVELLVSVRKRVVWEVCEGYLVPAFWYLLLGPLGAMAYRMLQQLKKPAEHPLRALAVSVVHALEWLPARLMVLSMALVGHFERTLAALGEVLRSWEVSAEQVTGQGAEAALDAPDTEVEHRSVMPPLRRLLQRCLFVWAVAIAFLSVLA</sequence>
<dbReference type="EMBL" id="QOVF01000001">
    <property type="protein sequence ID" value="KAA0695803.1"/>
    <property type="molecule type" value="Genomic_DNA"/>
</dbReference>
<name>A0A7V7KWP7_9GAMM</name>
<evidence type="ECO:0000313" key="3">
    <source>
        <dbReference type="Proteomes" id="UP000463138"/>
    </source>
</evidence>
<dbReference type="PANTHER" id="PTHR38684">
    <property type="entry name" value="PROTEIN AMPE"/>
    <property type="match status" value="1"/>
</dbReference>
<organism evidence="2 3">
    <name type="scientific">Halopseudomonas laoshanensis</name>
    <dbReference type="NCBI Taxonomy" id="2268758"/>
    <lineage>
        <taxon>Bacteria</taxon>
        <taxon>Pseudomonadati</taxon>
        <taxon>Pseudomonadota</taxon>
        <taxon>Gammaproteobacteria</taxon>
        <taxon>Pseudomonadales</taxon>
        <taxon>Pseudomonadaceae</taxon>
        <taxon>Halopseudomonas</taxon>
    </lineage>
</organism>
<keyword evidence="1" id="KW-0472">Membrane</keyword>
<evidence type="ECO:0000313" key="2">
    <source>
        <dbReference type="EMBL" id="KAA0695803.1"/>
    </source>
</evidence>
<dbReference type="InterPro" id="IPR052966">
    <property type="entry name" value="Beta-lactamase_Reg"/>
</dbReference>
<feature type="transmembrane region" description="Helical" evidence="1">
    <location>
        <begin position="45"/>
        <end position="63"/>
    </location>
</feature>
<keyword evidence="3" id="KW-1185">Reference proteome</keyword>
<reference evidence="2 3" key="1">
    <citation type="submission" date="2018-07" db="EMBL/GenBank/DDBJ databases">
        <title>Pseudomonas laoshanensis sp. nov., isolated from soil.</title>
        <authorList>
            <person name="Sun J."/>
            <person name="Yu L."/>
            <person name="Wang M."/>
            <person name="Zhang C."/>
        </authorList>
    </citation>
    <scope>NUCLEOTIDE SEQUENCE [LARGE SCALE GENOMIC DNA]</scope>
    <source>
        <strain evidence="2 3">Y22</strain>
    </source>
</reference>
<dbReference type="PANTHER" id="PTHR38684:SF1">
    <property type="entry name" value="PROTEIN AMPE"/>
    <property type="match status" value="1"/>
</dbReference>
<dbReference type="Proteomes" id="UP000463138">
    <property type="component" value="Unassembled WGS sequence"/>
</dbReference>
<keyword evidence="1" id="KW-0812">Transmembrane</keyword>
<protein>
    <submittedName>
        <fullName evidence="2">Regulatory signaling modulator protein AmpE</fullName>
    </submittedName>
</protein>
<evidence type="ECO:0000256" key="1">
    <source>
        <dbReference type="SAM" id="Phobius"/>
    </source>
</evidence>
<dbReference type="GO" id="GO:0005886">
    <property type="term" value="C:plasma membrane"/>
    <property type="evidence" value="ECO:0007669"/>
    <property type="project" value="TreeGrafter"/>
</dbReference>